<reference evidence="5 6" key="1">
    <citation type="submission" date="2015-03" db="EMBL/GenBank/DDBJ databases">
        <authorList>
            <consortium name="Pathogen Informatics"/>
            <person name="Murphy D."/>
        </authorList>
    </citation>
    <scope>NUCLEOTIDE SEQUENCE [LARGE SCALE GENOMIC DNA]</scope>
    <source>
        <strain evidence="6">type strain: CIP110230</strain>
        <strain evidence="5">Type strain: CIP110230</strain>
    </source>
</reference>
<dbReference type="PROSITE" id="PS51459">
    <property type="entry name" value="FIDO"/>
    <property type="match status" value="1"/>
</dbReference>
<sequence>MKMKKPDYLNELFDAIAPCARVLYGEVDAHSVIECGKLMSVVDDKGRYLHWADITKKTGNPDKAKALWSLVSLARKVALKPVPRLGHSLGAITLFTSLPSMQKVCSLIDRTCTEAGLKDLISCIDIPGYYLHDFVNEESIASSQLEGASTTRAAARKMLTEKRAGRNESEKMILGNRRLMSLAWSERSSNLTASLLMQFHDEATRDIDDDKYRPGQVRTTDDVWVEGRDGERVYTPPLAEELTDFLEKLIEWVNYPHEESSLPTHYLHPVIKACIIHFGLAFLHPFHDGNGRVARALFYWYMFKHGYDAFLYISVSQHLKEAPVQYAEAYLKTETDRQDVTYFVDYQCRILDRAVHELIEHVRSVASKMRDFDTWMIANGMRKKIPNIQQQIINLIIMAPGENLTIKGFAERADISPATARVHLEKLADAGILLRQGGGGSRPVYYTPKSSLDKVRDALAKLYGQ</sequence>
<dbReference type="InterPro" id="IPR036597">
    <property type="entry name" value="Fido-like_dom_sf"/>
</dbReference>
<dbReference type="Pfam" id="PF02661">
    <property type="entry name" value="Fic"/>
    <property type="match status" value="1"/>
</dbReference>
<dbReference type="AlphaFoldDB" id="A0A0T9R5P4"/>
<dbReference type="Gene3D" id="1.10.10.10">
    <property type="entry name" value="Winged helix-like DNA-binding domain superfamily/Winged helix DNA-binding domain"/>
    <property type="match status" value="1"/>
</dbReference>
<proteinExistence type="predicted"/>
<dbReference type="InterPro" id="IPR036390">
    <property type="entry name" value="WH_DNA-bd_sf"/>
</dbReference>
<dbReference type="Proteomes" id="UP000045840">
    <property type="component" value="Unassembled WGS sequence"/>
</dbReference>
<keyword evidence="6" id="KW-1185">Reference proteome</keyword>
<dbReference type="GO" id="GO:0006355">
    <property type="term" value="P:regulation of DNA-templated transcription"/>
    <property type="evidence" value="ECO:0007669"/>
    <property type="project" value="UniProtKB-ARBA"/>
</dbReference>
<feature type="active site" evidence="1">
    <location>
        <position position="284"/>
    </location>
</feature>
<evidence type="ECO:0000313" key="6">
    <source>
        <dbReference type="Proteomes" id="UP000044625"/>
    </source>
</evidence>
<protein>
    <submittedName>
        <fullName evidence="4">Fic family protein</fullName>
    </submittedName>
</protein>
<gene>
    <name evidence="4" type="ORF">ERS008529_04095</name>
    <name evidence="5" type="ORF">ERS137968_01467</name>
</gene>
<dbReference type="EMBL" id="CQAZ01000053">
    <property type="protein sequence ID" value="CNI46124.1"/>
    <property type="molecule type" value="Genomic_DNA"/>
</dbReference>
<feature type="binding site" evidence="2">
    <location>
        <begin position="288"/>
        <end position="295"/>
    </location>
    <ligand>
        <name>ATP</name>
        <dbReference type="ChEBI" id="CHEBI:30616"/>
    </ligand>
</feature>
<dbReference type="InterPro" id="IPR011991">
    <property type="entry name" value="ArsR-like_HTH"/>
</dbReference>
<feature type="domain" description="Fido" evidence="3">
    <location>
        <begin position="191"/>
        <end position="346"/>
    </location>
</feature>
<dbReference type="InterPro" id="IPR003812">
    <property type="entry name" value="Fido"/>
</dbReference>
<dbReference type="PANTHER" id="PTHR13504:SF38">
    <property type="entry name" value="FIDO DOMAIN-CONTAINING PROTEIN"/>
    <property type="match status" value="1"/>
</dbReference>
<evidence type="ECO:0000256" key="2">
    <source>
        <dbReference type="PIRSR" id="PIRSR640198-2"/>
    </source>
</evidence>
<dbReference type="STRING" id="1288385.ERS137968_01467"/>
<evidence type="ECO:0000313" key="4">
    <source>
        <dbReference type="EMBL" id="CNI46124.1"/>
    </source>
</evidence>
<evidence type="ECO:0000313" key="5">
    <source>
        <dbReference type="EMBL" id="CRY65717.1"/>
    </source>
</evidence>
<dbReference type="RefSeq" id="WP_049614935.1">
    <property type="nucleotide sequence ID" value="NZ_CAWMMU010000005.1"/>
</dbReference>
<dbReference type="SUPFAM" id="SSF140931">
    <property type="entry name" value="Fic-like"/>
    <property type="match status" value="1"/>
</dbReference>
<keyword evidence="2" id="KW-0547">Nucleotide-binding</keyword>
<dbReference type="Gene3D" id="1.10.3290.10">
    <property type="entry name" value="Fido-like domain"/>
    <property type="match status" value="1"/>
</dbReference>
<reference evidence="7" key="2">
    <citation type="submission" date="2015-03" db="EMBL/GenBank/DDBJ databases">
        <authorList>
            <consortium name="Pathogen Informatics"/>
        </authorList>
    </citation>
    <scope>NUCLEOTIDE SEQUENCE [LARGE SCALE GENOMIC DNA]</scope>
    <source>
        <strain evidence="7">A125KOH2</strain>
    </source>
</reference>
<dbReference type="GO" id="GO:0005524">
    <property type="term" value="F:ATP binding"/>
    <property type="evidence" value="ECO:0007669"/>
    <property type="project" value="UniProtKB-KW"/>
</dbReference>
<reference evidence="4" key="3">
    <citation type="submission" date="2015-03" db="EMBL/GenBank/DDBJ databases">
        <authorList>
            <person name="Murphy D."/>
        </authorList>
    </citation>
    <scope>NUCLEOTIDE SEQUENCE [LARGE SCALE GENOMIC DNA]</scope>
    <source>
        <strain evidence="4">A125KOH2</strain>
    </source>
</reference>
<evidence type="ECO:0000313" key="7">
    <source>
        <dbReference type="Proteomes" id="UP000045840"/>
    </source>
</evidence>
<dbReference type="PANTHER" id="PTHR13504">
    <property type="entry name" value="FIDO DOMAIN-CONTAINING PROTEIN DDB_G0283145"/>
    <property type="match status" value="1"/>
</dbReference>
<dbReference type="InterPro" id="IPR036388">
    <property type="entry name" value="WH-like_DNA-bd_sf"/>
</dbReference>
<dbReference type="OrthoDB" id="9807853at2"/>
<dbReference type="InterPro" id="IPR040198">
    <property type="entry name" value="Fido_containing"/>
</dbReference>
<accession>A0A0T9R5P4</accession>
<name>A0A0T9R5P4_9GAMM</name>
<evidence type="ECO:0000259" key="3">
    <source>
        <dbReference type="PROSITE" id="PS51459"/>
    </source>
</evidence>
<organism evidence="4 7">
    <name type="scientific">Yersinia pekkanenii</name>
    <dbReference type="NCBI Taxonomy" id="1288385"/>
    <lineage>
        <taxon>Bacteria</taxon>
        <taxon>Pseudomonadati</taxon>
        <taxon>Pseudomonadota</taxon>
        <taxon>Gammaproteobacteria</taxon>
        <taxon>Enterobacterales</taxon>
        <taxon>Yersiniaceae</taxon>
        <taxon>Yersinia</taxon>
    </lineage>
</organism>
<dbReference type="EMBL" id="CWJL01000005">
    <property type="protein sequence ID" value="CRY65717.1"/>
    <property type="molecule type" value="Genomic_DNA"/>
</dbReference>
<evidence type="ECO:0000256" key="1">
    <source>
        <dbReference type="PIRSR" id="PIRSR640198-1"/>
    </source>
</evidence>
<dbReference type="Proteomes" id="UP000044625">
    <property type="component" value="Unassembled WGS sequence"/>
</dbReference>
<keyword evidence="2" id="KW-0067">ATP-binding</keyword>
<dbReference type="SUPFAM" id="SSF46785">
    <property type="entry name" value="Winged helix' DNA-binding domain"/>
    <property type="match status" value="1"/>
</dbReference>
<dbReference type="CDD" id="cd00090">
    <property type="entry name" value="HTH_ARSR"/>
    <property type="match status" value="1"/>
</dbReference>